<dbReference type="SUPFAM" id="SSF54637">
    <property type="entry name" value="Thioesterase/thiol ester dehydrase-isomerase"/>
    <property type="match status" value="1"/>
</dbReference>
<reference evidence="3 4" key="1">
    <citation type="submission" date="2016-11" db="EMBL/GenBank/DDBJ databases">
        <authorList>
            <person name="Jaros S."/>
            <person name="Januszkiewicz K."/>
            <person name="Wedrychowicz H."/>
        </authorList>
    </citation>
    <scope>NUCLEOTIDE SEQUENCE [LARGE SCALE GENOMIC DNA]</scope>
    <source>
        <strain evidence="3 4">DSM 16917</strain>
    </source>
</reference>
<name>A0A1M5XEX6_9GAMM</name>
<dbReference type="OrthoDB" id="9759612at2"/>
<dbReference type="FunFam" id="3.10.129.10:FF:000042">
    <property type="entry name" value="MaoC domain protein dehydratase"/>
    <property type="match status" value="1"/>
</dbReference>
<dbReference type="InterPro" id="IPR050965">
    <property type="entry name" value="UPF0336/Enoyl-CoA_hydratase"/>
</dbReference>
<dbReference type="STRING" id="299255.SAMN02745129_3468"/>
<sequence>MSLVEGQSAEVTKVFGPAEVAAFAELSEDRNPIHLDESFAAATPFGQPIVHGILLSSLLSGLLGQKLPGEGTIYLGQTLKFVRPVLVGDEVTARVTISQIRDDKPIVTLLTEVLNSKGEACVQGEAVVKV</sequence>
<dbReference type="PANTHER" id="PTHR43437:SF3">
    <property type="entry name" value="HYDROXYACYL-THIOESTER DEHYDRATASE TYPE 2, MITOCHONDRIAL"/>
    <property type="match status" value="1"/>
</dbReference>
<dbReference type="GO" id="GO:0004312">
    <property type="term" value="F:fatty acid synthase activity"/>
    <property type="evidence" value="ECO:0007669"/>
    <property type="project" value="InterPro"/>
</dbReference>
<keyword evidence="1" id="KW-0456">Lyase</keyword>
<accession>A0A1M5XEX6</accession>
<dbReference type="GO" id="GO:0005835">
    <property type="term" value="C:fatty acid synthase complex"/>
    <property type="evidence" value="ECO:0007669"/>
    <property type="project" value="InterPro"/>
</dbReference>
<dbReference type="InterPro" id="IPR002539">
    <property type="entry name" value="MaoC-like_dom"/>
</dbReference>
<keyword evidence="4" id="KW-1185">Reference proteome</keyword>
<dbReference type="GO" id="GO:0006633">
    <property type="term" value="P:fatty acid biosynthetic process"/>
    <property type="evidence" value="ECO:0007669"/>
    <property type="project" value="InterPro"/>
</dbReference>
<dbReference type="InterPro" id="IPR003965">
    <property type="entry name" value="Fatty_acid_synthase"/>
</dbReference>
<dbReference type="Proteomes" id="UP000184268">
    <property type="component" value="Unassembled WGS sequence"/>
</dbReference>
<evidence type="ECO:0000259" key="2">
    <source>
        <dbReference type="Pfam" id="PF01575"/>
    </source>
</evidence>
<dbReference type="Gene3D" id="3.10.129.10">
    <property type="entry name" value="Hotdog Thioesterase"/>
    <property type="match status" value="1"/>
</dbReference>
<dbReference type="AlphaFoldDB" id="A0A1M5XEX6"/>
<dbReference type="PANTHER" id="PTHR43437">
    <property type="entry name" value="HYDROXYACYL-THIOESTER DEHYDRATASE TYPE 2, MITOCHONDRIAL-RELATED"/>
    <property type="match status" value="1"/>
</dbReference>
<evidence type="ECO:0000313" key="3">
    <source>
        <dbReference type="EMBL" id="SHH98054.1"/>
    </source>
</evidence>
<dbReference type="CDD" id="cd03449">
    <property type="entry name" value="R_hydratase"/>
    <property type="match status" value="1"/>
</dbReference>
<evidence type="ECO:0000313" key="4">
    <source>
        <dbReference type="Proteomes" id="UP000184268"/>
    </source>
</evidence>
<dbReference type="GO" id="GO:0019171">
    <property type="term" value="F:(3R)-hydroxyacyl-[acyl-carrier-protein] dehydratase activity"/>
    <property type="evidence" value="ECO:0007669"/>
    <property type="project" value="TreeGrafter"/>
</dbReference>
<dbReference type="EMBL" id="FQXG01000005">
    <property type="protein sequence ID" value="SHH98054.1"/>
    <property type="molecule type" value="Genomic_DNA"/>
</dbReference>
<proteinExistence type="predicted"/>
<evidence type="ECO:0000256" key="1">
    <source>
        <dbReference type="ARBA" id="ARBA00023239"/>
    </source>
</evidence>
<dbReference type="PRINTS" id="PR01483">
    <property type="entry name" value="FASYNTHASE"/>
</dbReference>
<dbReference type="Pfam" id="PF01575">
    <property type="entry name" value="MaoC_dehydratas"/>
    <property type="match status" value="1"/>
</dbReference>
<organism evidence="3 4">
    <name type="scientific">Ferrimonas marina</name>
    <dbReference type="NCBI Taxonomy" id="299255"/>
    <lineage>
        <taxon>Bacteria</taxon>
        <taxon>Pseudomonadati</taxon>
        <taxon>Pseudomonadota</taxon>
        <taxon>Gammaproteobacteria</taxon>
        <taxon>Alteromonadales</taxon>
        <taxon>Ferrimonadaceae</taxon>
        <taxon>Ferrimonas</taxon>
    </lineage>
</organism>
<protein>
    <submittedName>
        <fullName evidence="3">Acyl dehydratase</fullName>
    </submittedName>
</protein>
<dbReference type="RefSeq" id="WP_067661663.1">
    <property type="nucleotide sequence ID" value="NZ_FQXG01000005.1"/>
</dbReference>
<dbReference type="InterPro" id="IPR029069">
    <property type="entry name" value="HotDog_dom_sf"/>
</dbReference>
<feature type="domain" description="MaoC-like" evidence="2">
    <location>
        <begin position="10"/>
        <end position="104"/>
    </location>
</feature>
<gene>
    <name evidence="3" type="ORF">SAMN02745129_3468</name>
</gene>